<feature type="domain" description="Peptidase S11 D-alanyl-D-alanine carboxypeptidase A N-terminal" evidence="12">
    <location>
        <begin position="380"/>
        <end position="573"/>
    </location>
</feature>
<keyword evidence="4" id="KW-0133">Cell shape</keyword>
<dbReference type="GO" id="GO:0008360">
    <property type="term" value="P:regulation of cell shape"/>
    <property type="evidence" value="ECO:0007669"/>
    <property type="project" value="UniProtKB-KW"/>
</dbReference>
<dbReference type="RefSeq" id="WP_179816711.1">
    <property type="nucleotide sequence ID" value="NZ_JACBZD010000002.1"/>
</dbReference>
<dbReference type="PANTHER" id="PTHR21581:SF33">
    <property type="entry name" value="D-ALANYL-D-ALANINE CARBOXYPEPTIDASE DACB"/>
    <property type="match status" value="1"/>
</dbReference>
<feature type="compositionally biased region" description="Acidic residues" evidence="10">
    <location>
        <begin position="664"/>
        <end position="679"/>
    </location>
</feature>
<dbReference type="Gene3D" id="3.40.710.10">
    <property type="entry name" value="DD-peptidase/beta-lactamase superfamily"/>
    <property type="match status" value="1"/>
</dbReference>
<name>A0A853A2R4_9ACTN</name>
<feature type="active site" description="Acyl-ester intermediate" evidence="7">
    <location>
        <position position="388"/>
    </location>
</feature>
<protein>
    <submittedName>
        <fullName evidence="13">D-alanyl-D-alanine carboxypeptidase</fullName>
    </submittedName>
</protein>
<feature type="binding site" evidence="8">
    <location>
        <position position="555"/>
    </location>
    <ligand>
        <name>substrate</name>
    </ligand>
</feature>
<sequence>MTESIDTTAGGDENPPGEPDPAPVEGRGDPDEPSNGPAPGTRGPAEPEDAPRKGGNGNAAEAEPDDEDDEDGGAGEDRADAGRHVVGEEGVDVDTTTVLRAPAWNLRPSIDAEDDEHNLHDRKEKEKAEDFTSQKPPRQENGADGGTDAPLPPAAAPRSAGDADGTPNAGASATATRDGDTPDTRTPDNHTPDNHTPDNRTMAFGVAQLRRAATPPTPSTPPDAAGAAGAAGNGDPGTRPLPVAMPPGATPSVVPPAPPAHTLRAGASGQVPASVPPAPVIGPDGQPLPPMQLLAALTNKPPTRLQLVMRRVRIWGTLAVLLFGLLAIAQMIRPLPDPTVRSVLAATVAFEGETPQLPWPSEGQAAVEVVGLGSLGSSGGDEPRPIASITKVMTAYILLRDHPLGPDEAGPTITVDAEEAASYEARVAEGQSAIRVVEGQEFTQRTALEALLIPSANNIAALLARWDAGSEEAFVDKMNATAAELGMTNSTFTDPSGLDPETVSTASDLIRLAQAAMQDPTFREIVATPQLDLPHNPRLYNNNALLTRDGVIGIKTGSTTSAGGCLLFAAEKEVGGTTQLIVGAVLGQFDGTSILDTALERSRELIVAAGDALTAQTVAEQGEVVAEVDDGLGNTTPLVATADVTAVGWPGLTVRVDARAGAPEAEDAEQAAGEAEADGPDASGTVPHEAPAGEPLATLTTGEGAGVTSVPLALQEDLTEPGFWDRLTRIL</sequence>
<feature type="compositionally biased region" description="Basic and acidic residues" evidence="10">
    <location>
        <begin position="75"/>
        <end position="87"/>
    </location>
</feature>
<organism evidence="13 14">
    <name type="scientific">Allostreptomyces psammosilenae</name>
    <dbReference type="NCBI Taxonomy" id="1892865"/>
    <lineage>
        <taxon>Bacteria</taxon>
        <taxon>Bacillati</taxon>
        <taxon>Actinomycetota</taxon>
        <taxon>Actinomycetes</taxon>
        <taxon>Kitasatosporales</taxon>
        <taxon>Streptomycetaceae</taxon>
        <taxon>Allostreptomyces</taxon>
    </lineage>
</organism>
<keyword evidence="2" id="KW-0732">Signal</keyword>
<dbReference type="EMBL" id="JACBZD010000002">
    <property type="protein sequence ID" value="NYI07760.1"/>
    <property type="molecule type" value="Genomic_DNA"/>
</dbReference>
<dbReference type="Pfam" id="PF00768">
    <property type="entry name" value="Peptidase_S11"/>
    <property type="match status" value="1"/>
</dbReference>
<accession>A0A853A2R4</accession>
<evidence type="ECO:0000256" key="1">
    <source>
        <dbReference type="ARBA" id="ARBA00007164"/>
    </source>
</evidence>
<dbReference type="GO" id="GO:0071555">
    <property type="term" value="P:cell wall organization"/>
    <property type="evidence" value="ECO:0007669"/>
    <property type="project" value="UniProtKB-KW"/>
</dbReference>
<dbReference type="GO" id="GO:0006508">
    <property type="term" value="P:proteolysis"/>
    <property type="evidence" value="ECO:0007669"/>
    <property type="project" value="InterPro"/>
</dbReference>
<feature type="compositionally biased region" description="Basic and acidic residues" evidence="10">
    <location>
        <begin position="117"/>
        <end position="132"/>
    </location>
</feature>
<keyword evidence="5" id="KW-0573">Peptidoglycan synthesis</keyword>
<evidence type="ECO:0000256" key="5">
    <source>
        <dbReference type="ARBA" id="ARBA00022984"/>
    </source>
</evidence>
<evidence type="ECO:0000256" key="11">
    <source>
        <dbReference type="SAM" id="Phobius"/>
    </source>
</evidence>
<dbReference type="SUPFAM" id="SSF56601">
    <property type="entry name" value="beta-lactamase/transpeptidase-like"/>
    <property type="match status" value="1"/>
</dbReference>
<feature type="compositionally biased region" description="Basic and acidic residues" evidence="10">
    <location>
        <begin position="177"/>
        <end position="198"/>
    </location>
</feature>
<dbReference type="GO" id="GO:0009252">
    <property type="term" value="P:peptidoglycan biosynthetic process"/>
    <property type="evidence" value="ECO:0007669"/>
    <property type="project" value="UniProtKB-KW"/>
</dbReference>
<feature type="region of interest" description="Disordered" evidence="10">
    <location>
        <begin position="1"/>
        <end position="200"/>
    </location>
</feature>
<gene>
    <name evidence="13" type="ORF">FHU37_004789</name>
</gene>
<keyword evidence="11" id="KW-1133">Transmembrane helix</keyword>
<evidence type="ECO:0000256" key="3">
    <source>
        <dbReference type="ARBA" id="ARBA00022801"/>
    </source>
</evidence>
<evidence type="ECO:0000256" key="4">
    <source>
        <dbReference type="ARBA" id="ARBA00022960"/>
    </source>
</evidence>
<evidence type="ECO:0000313" key="13">
    <source>
        <dbReference type="EMBL" id="NYI07760.1"/>
    </source>
</evidence>
<feature type="compositionally biased region" description="Pro residues" evidence="10">
    <location>
        <begin position="243"/>
        <end position="259"/>
    </location>
</feature>
<dbReference type="Proteomes" id="UP000567795">
    <property type="component" value="Unassembled WGS sequence"/>
</dbReference>
<evidence type="ECO:0000256" key="6">
    <source>
        <dbReference type="ARBA" id="ARBA00023316"/>
    </source>
</evidence>
<evidence type="ECO:0000256" key="2">
    <source>
        <dbReference type="ARBA" id="ARBA00022729"/>
    </source>
</evidence>
<feature type="region of interest" description="Disordered" evidence="10">
    <location>
        <begin position="660"/>
        <end position="703"/>
    </location>
</feature>
<feature type="active site" description="Proton acceptor" evidence="7">
    <location>
        <position position="391"/>
    </location>
</feature>
<evidence type="ECO:0000256" key="7">
    <source>
        <dbReference type="PIRSR" id="PIRSR618044-1"/>
    </source>
</evidence>
<feature type="compositionally biased region" description="Acidic residues" evidence="10">
    <location>
        <begin position="62"/>
        <end position="74"/>
    </location>
</feature>
<feature type="region of interest" description="Disordered" evidence="10">
    <location>
        <begin position="212"/>
        <end position="271"/>
    </location>
</feature>
<dbReference type="PRINTS" id="PR00725">
    <property type="entry name" value="DADACBPTASE1"/>
</dbReference>
<keyword evidence="14" id="KW-1185">Reference proteome</keyword>
<evidence type="ECO:0000256" key="8">
    <source>
        <dbReference type="PIRSR" id="PIRSR618044-2"/>
    </source>
</evidence>
<dbReference type="InterPro" id="IPR018044">
    <property type="entry name" value="Peptidase_S11"/>
</dbReference>
<dbReference type="AlphaFoldDB" id="A0A853A2R4"/>
<keyword evidence="13" id="KW-0121">Carboxypeptidase</keyword>
<evidence type="ECO:0000256" key="10">
    <source>
        <dbReference type="SAM" id="MobiDB-lite"/>
    </source>
</evidence>
<reference evidence="13 14" key="1">
    <citation type="submission" date="2020-07" db="EMBL/GenBank/DDBJ databases">
        <title>Sequencing the genomes of 1000 actinobacteria strains.</title>
        <authorList>
            <person name="Klenk H.-P."/>
        </authorList>
    </citation>
    <scope>NUCLEOTIDE SEQUENCE [LARGE SCALE GENOMIC DNA]</scope>
    <source>
        <strain evidence="13 14">DSM 42178</strain>
    </source>
</reference>
<keyword evidence="11" id="KW-0472">Membrane</keyword>
<feature type="transmembrane region" description="Helical" evidence="11">
    <location>
        <begin position="314"/>
        <end position="332"/>
    </location>
</feature>
<evidence type="ECO:0000256" key="9">
    <source>
        <dbReference type="RuleBase" id="RU004016"/>
    </source>
</evidence>
<dbReference type="PANTHER" id="PTHR21581">
    <property type="entry name" value="D-ALANYL-D-ALANINE CARBOXYPEPTIDASE"/>
    <property type="match status" value="1"/>
</dbReference>
<feature type="active site" evidence="7">
    <location>
        <position position="455"/>
    </location>
</feature>
<proteinExistence type="inferred from homology"/>
<evidence type="ECO:0000259" key="12">
    <source>
        <dbReference type="Pfam" id="PF00768"/>
    </source>
</evidence>
<keyword evidence="3" id="KW-0378">Hydrolase</keyword>
<evidence type="ECO:0000313" key="14">
    <source>
        <dbReference type="Proteomes" id="UP000567795"/>
    </source>
</evidence>
<keyword evidence="6" id="KW-0961">Cell wall biogenesis/degradation</keyword>
<dbReference type="InterPro" id="IPR001967">
    <property type="entry name" value="Peptidase_S11_N"/>
</dbReference>
<comment type="caution">
    <text evidence="13">The sequence shown here is derived from an EMBL/GenBank/DDBJ whole genome shotgun (WGS) entry which is preliminary data.</text>
</comment>
<dbReference type="GO" id="GO:0009002">
    <property type="term" value="F:serine-type D-Ala-D-Ala carboxypeptidase activity"/>
    <property type="evidence" value="ECO:0007669"/>
    <property type="project" value="InterPro"/>
</dbReference>
<comment type="similarity">
    <text evidence="1 9">Belongs to the peptidase S11 family.</text>
</comment>
<keyword evidence="13" id="KW-0645">Protease</keyword>
<keyword evidence="11" id="KW-0812">Transmembrane</keyword>
<dbReference type="InterPro" id="IPR012338">
    <property type="entry name" value="Beta-lactam/transpept-like"/>
</dbReference>